<dbReference type="SUPFAM" id="SSF52540">
    <property type="entry name" value="P-loop containing nucleoside triphosphate hydrolases"/>
    <property type="match status" value="1"/>
</dbReference>
<proteinExistence type="predicted"/>
<dbReference type="GO" id="GO:0005524">
    <property type="term" value="F:ATP binding"/>
    <property type="evidence" value="ECO:0007669"/>
    <property type="project" value="UniProtKB-KW"/>
</dbReference>
<dbReference type="InterPro" id="IPR027417">
    <property type="entry name" value="P-loop_NTPase"/>
</dbReference>
<dbReference type="SUPFAM" id="SSF48452">
    <property type="entry name" value="TPR-like"/>
    <property type="match status" value="1"/>
</dbReference>
<dbReference type="Pfam" id="PF13191">
    <property type="entry name" value="AAA_16"/>
    <property type="match status" value="1"/>
</dbReference>
<evidence type="ECO:0000259" key="3">
    <source>
        <dbReference type="Pfam" id="PF13191"/>
    </source>
</evidence>
<dbReference type="PANTHER" id="PTHR16305:SF28">
    <property type="entry name" value="GUANYLATE CYCLASE DOMAIN-CONTAINING PROTEIN"/>
    <property type="match status" value="1"/>
</dbReference>
<evidence type="ECO:0000256" key="2">
    <source>
        <dbReference type="ARBA" id="ARBA00022840"/>
    </source>
</evidence>
<keyword evidence="2" id="KW-0067">ATP-binding</keyword>
<organism evidence="4 5">
    <name type="scientific">Inhella proteolytica</name>
    <dbReference type="NCBI Taxonomy" id="2795029"/>
    <lineage>
        <taxon>Bacteria</taxon>
        <taxon>Pseudomonadati</taxon>
        <taxon>Pseudomonadota</taxon>
        <taxon>Betaproteobacteria</taxon>
        <taxon>Burkholderiales</taxon>
        <taxon>Sphaerotilaceae</taxon>
        <taxon>Inhella</taxon>
    </lineage>
</organism>
<comment type="caution">
    <text evidence="4">The sequence shown here is derived from an EMBL/GenBank/DDBJ whole genome shotgun (WGS) entry which is preliminary data.</text>
</comment>
<name>A0A931NJV8_9BURK</name>
<dbReference type="EMBL" id="JAEDAK010000021">
    <property type="protein sequence ID" value="MBH9579379.1"/>
    <property type="molecule type" value="Genomic_DNA"/>
</dbReference>
<evidence type="ECO:0000256" key="1">
    <source>
        <dbReference type="ARBA" id="ARBA00022741"/>
    </source>
</evidence>
<gene>
    <name evidence="4" type="ORF">I7X39_20980</name>
</gene>
<evidence type="ECO:0000313" key="5">
    <source>
        <dbReference type="Proteomes" id="UP000613266"/>
    </source>
</evidence>
<protein>
    <submittedName>
        <fullName evidence="4">AAA family ATPase</fullName>
    </submittedName>
</protein>
<reference evidence="4" key="1">
    <citation type="submission" date="2020-12" db="EMBL/GenBank/DDBJ databases">
        <title>The genome sequence of Inhella sp. 1Y17.</title>
        <authorList>
            <person name="Liu Y."/>
        </authorList>
    </citation>
    <scope>NUCLEOTIDE SEQUENCE</scope>
    <source>
        <strain evidence="4">1Y17</strain>
    </source>
</reference>
<dbReference type="Gene3D" id="1.25.40.10">
    <property type="entry name" value="Tetratricopeptide repeat domain"/>
    <property type="match status" value="1"/>
</dbReference>
<dbReference type="GO" id="GO:0005737">
    <property type="term" value="C:cytoplasm"/>
    <property type="evidence" value="ECO:0007669"/>
    <property type="project" value="TreeGrafter"/>
</dbReference>
<keyword evidence="5" id="KW-1185">Reference proteome</keyword>
<dbReference type="InterPro" id="IPR011990">
    <property type="entry name" value="TPR-like_helical_dom_sf"/>
</dbReference>
<evidence type="ECO:0000313" key="4">
    <source>
        <dbReference type="EMBL" id="MBH9579379.1"/>
    </source>
</evidence>
<dbReference type="Proteomes" id="UP000613266">
    <property type="component" value="Unassembled WGS sequence"/>
</dbReference>
<sequence length="801" mass="86405">MPVPALLERDAPLQLLHQQLQALRGGGGRCLLLAGEAGVGKTSLLRAAQAQAPAGLEWLNGLCEPLLSPSPWGPLLDWLEALPPSLGQLIARGRPAQEVMPEALSWLRRRSQPLVLCVDDLQWADGASLDLLRFLGRRIEALPVLLVLAFRDDELGPEHALHGVLAGLPACTRVALQPLSEAAVAQAVRAAGRKPQGVYRLTRGNPFLLHEWLASDPQALPATVREAVLARSRRLTPEARAGLEQLAVSPVPLERELLDALGLRRACDEALGSGLLTEQGPTIGFRHELARQAFEDSLPPGRRQALHARLFEQLAQAPAARRLHHAEGAGLAAELQRLAPLAAAEAARAGDHREAAHLLALALRQQPPEAPRAELLLQLAAQCELFYALEPARRALEQAVALFEQLGQPAALGQAQSRLARTLFLAGELQAGKQLARTAIQGLEALGQPAGLAMAYAVMAQLHLLDASQAAALHWGRRALAQAEAEGDTASQVHALNTVGCAELAVADLPEAWARLQQSLRTALQLGWAEAAARAYTNLLVHQIVHRHHARWPALCDEALAYCAARDFDLYSLRLRLRRAHGWSETGRWAEAQAELEELLGGSQALSGMDRQQAEHLLALLQLRKGGGGRTARAYWNALLDGERRLQPWPWYAPVPVAALEAAWLLGRRDTLLRWAREWLGPSVAAGEPWRSGQIAVWLRRLGALRQLPEIPLAAPCEAELRGDLDAAATAWAAAGNPYEQALSLLGGTPEQVQRALALFERLGAQPAAALARRRLHEAGSLGGLRGRGQATRADPLGLTA</sequence>
<accession>A0A931NJV8</accession>
<dbReference type="RefSeq" id="WP_198113239.1">
    <property type="nucleotide sequence ID" value="NZ_JAEDAK010000021.1"/>
</dbReference>
<dbReference type="Gene3D" id="3.40.50.300">
    <property type="entry name" value="P-loop containing nucleotide triphosphate hydrolases"/>
    <property type="match status" value="1"/>
</dbReference>
<dbReference type="InterPro" id="IPR041664">
    <property type="entry name" value="AAA_16"/>
</dbReference>
<feature type="domain" description="Orc1-like AAA ATPase" evidence="3">
    <location>
        <begin position="6"/>
        <end position="147"/>
    </location>
</feature>
<dbReference type="PANTHER" id="PTHR16305">
    <property type="entry name" value="TESTICULAR SOLUBLE ADENYLYL CYCLASE"/>
    <property type="match status" value="1"/>
</dbReference>
<keyword evidence="1" id="KW-0547">Nucleotide-binding</keyword>
<feature type="non-terminal residue" evidence="4">
    <location>
        <position position="801"/>
    </location>
</feature>
<dbReference type="AlphaFoldDB" id="A0A931NJV8"/>
<dbReference type="GO" id="GO:0004016">
    <property type="term" value="F:adenylate cyclase activity"/>
    <property type="evidence" value="ECO:0007669"/>
    <property type="project" value="TreeGrafter"/>
</dbReference>